<dbReference type="PANTHER" id="PTHR33624:SF17">
    <property type="entry name" value="OS07G0687400 PROTEIN"/>
    <property type="match status" value="1"/>
</dbReference>
<dbReference type="Proteomes" id="UP001396334">
    <property type="component" value="Unassembled WGS sequence"/>
</dbReference>
<sequence length="125" mass="14152">MGKLRDDHCDKTKRTTKPKKNPIKIKYISSPMMVKASNEAEFRAIVQQLTGRNSDIRDREPCTITEEANQVGNVQADSFAKIDDPDLSEAFPYDMSSMELLDESFVWRSGVAENLFGFQSPSIFV</sequence>
<dbReference type="PANTHER" id="PTHR33624">
    <property type="entry name" value="SIGMA FACTOR BINDING PROTEIN 1, CHLOROPLASTIC"/>
    <property type="match status" value="1"/>
</dbReference>
<dbReference type="EMBL" id="JBBPBN010000266">
    <property type="protein sequence ID" value="KAK8491016.1"/>
    <property type="molecule type" value="Genomic_DNA"/>
</dbReference>
<keyword evidence="4" id="KW-1185">Reference proteome</keyword>
<evidence type="ECO:0000313" key="4">
    <source>
        <dbReference type="Proteomes" id="UP001396334"/>
    </source>
</evidence>
<accession>A0ABR2AE50</accession>
<protein>
    <recommendedName>
        <fullName evidence="2">VQ domain-containing protein</fullName>
    </recommendedName>
</protein>
<reference evidence="3 4" key="1">
    <citation type="journal article" date="2024" name="G3 (Bethesda)">
        <title>Genome assembly of Hibiscus sabdariffa L. provides insights into metabolisms of medicinal natural products.</title>
        <authorList>
            <person name="Kim T."/>
        </authorList>
    </citation>
    <scope>NUCLEOTIDE SEQUENCE [LARGE SCALE GENOMIC DNA]</scope>
    <source>
        <strain evidence="3">TK-2024</strain>
        <tissue evidence="3">Old leaves</tissue>
    </source>
</reference>
<proteinExistence type="predicted"/>
<name>A0ABR2AE50_9ROSI</name>
<dbReference type="InterPro" id="IPR008889">
    <property type="entry name" value="VQ"/>
</dbReference>
<dbReference type="Pfam" id="PF05678">
    <property type="entry name" value="VQ"/>
    <property type="match status" value="1"/>
</dbReference>
<evidence type="ECO:0000259" key="2">
    <source>
        <dbReference type="Pfam" id="PF05678"/>
    </source>
</evidence>
<feature type="compositionally biased region" description="Basic and acidic residues" evidence="1">
    <location>
        <begin position="1"/>
        <end position="13"/>
    </location>
</feature>
<feature type="domain" description="VQ" evidence="2">
    <location>
        <begin position="28"/>
        <end position="55"/>
    </location>
</feature>
<evidence type="ECO:0000313" key="3">
    <source>
        <dbReference type="EMBL" id="KAK8491016.1"/>
    </source>
</evidence>
<organism evidence="3 4">
    <name type="scientific">Hibiscus sabdariffa</name>
    <name type="common">roselle</name>
    <dbReference type="NCBI Taxonomy" id="183260"/>
    <lineage>
        <taxon>Eukaryota</taxon>
        <taxon>Viridiplantae</taxon>
        <taxon>Streptophyta</taxon>
        <taxon>Embryophyta</taxon>
        <taxon>Tracheophyta</taxon>
        <taxon>Spermatophyta</taxon>
        <taxon>Magnoliopsida</taxon>
        <taxon>eudicotyledons</taxon>
        <taxon>Gunneridae</taxon>
        <taxon>Pentapetalae</taxon>
        <taxon>rosids</taxon>
        <taxon>malvids</taxon>
        <taxon>Malvales</taxon>
        <taxon>Malvaceae</taxon>
        <taxon>Malvoideae</taxon>
        <taxon>Hibiscus</taxon>
    </lineage>
</organism>
<evidence type="ECO:0000256" key="1">
    <source>
        <dbReference type="SAM" id="MobiDB-lite"/>
    </source>
</evidence>
<gene>
    <name evidence="3" type="ORF">V6N11_060095</name>
</gene>
<comment type="caution">
    <text evidence="3">The sequence shown here is derived from an EMBL/GenBank/DDBJ whole genome shotgun (WGS) entry which is preliminary data.</text>
</comment>
<dbReference type="InterPro" id="IPR039335">
    <property type="entry name" value="SIB1/2"/>
</dbReference>
<feature type="region of interest" description="Disordered" evidence="1">
    <location>
        <begin position="1"/>
        <end position="22"/>
    </location>
</feature>